<organism evidence="1 2">
    <name type="scientific">Candidatus Methanoperedens nitratireducens</name>
    <dbReference type="NCBI Taxonomy" id="1392998"/>
    <lineage>
        <taxon>Archaea</taxon>
        <taxon>Methanobacteriati</taxon>
        <taxon>Methanobacteriota</taxon>
        <taxon>Stenosarchaea group</taxon>
        <taxon>Methanomicrobia</taxon>
        <taxon>Methanosarcinales</taxon>
        <taxon>ANME-2 cluster</taxon>
        <taxon>Candidatus Methanoperedentaceae</taxon>
        <taxon>Candidatus Methanoperedens</taxon>
    </lineage>
</organism>
<evidence type="ECO:0000313" key="1">
    <source>
        <dbReference type="EMBL" id="SNQ61107.1"/>
    </source>
</evidence>
<dbReference type="Gene3D" id="3.40.50.720">
    <property type="entry name" value="NAD(P)-binding Rossmann-like Domain"/>
    <property type="match status" value="1"/>
</dbReference>
<dbReference type="AlphaFoldDB" id="A0A284VPK2"/>
<dbReference type="EMBL" id="FZMP01000146">
    <property type="protein sequence ID" value="SNQ61107.1"/>
    <property type="molecule type" value="Genomic_DNA"/>
</dbReference>
<reference evidence="2" key="1">
    <citation type="submission" date="2017-06" db="EMBL/GenBank/DDBJ databases">
        <authorList>
            <person name="Cremers G."/>
        </authorList>
    </citation>
    <scope>NUCLEOTIDE SEQUENCE [LARGE SCALE GENOMIC DNA]</scope>
</reference>
<evidence type="ECO:0000313" key="2">
    <source>
        <dbReference type="Proteomes" id="UP000218615"/>
    </source>
</evidence>
<sequence>MKNQRVMVAGGAGFTGSNLAGNLAEQNDAVILDNLSTGRLKTIKEFLKRKVYRDITGLI</sequence>
<keyword evidence="2" id="KW-1185">Reference proteome</keyword>
<protein>
    <submittedName>
        <fullName evidence="1">NAD dependent epimerase/dehydratase family protein</fullName>
    </submittedName>
</protein>
<proteinExistence type="predicted"/>
<gene>
    <name evidence="1" type="ORF">MNV_230028</name>
</gene>
<dbReference type="Proteomes" id="UP000218615">
    <property type="component" value="Unassembled WGS sequence"/>
</dbReference>
<dbReference type="InterPro" id="IPR036291">
    <property type="entry name" value="NAD(P)-bd_dom_sf"/>
</dbReference>
<dbReference type="SUPFAM" id="SSF51735">
    <property type="entry name" value="NAD(P)-binding Rossmann-fold domains"/>
    <property type="match status" value="1"/>
</dbReference>
<dbReference type="RefSeq" id="WP_096205734.1">
    <property type="nucleotide sequence ID" value="NZ_FZMP01000146.1"/>
</dbReference>
<accession>A0A284VPK2</accession>
<name>A0A284VPK2_9EURY</name>
<dbReference type="OrthoDB" id="4907at2157"/>